<comment type="subcellular location">
    <subcellularLocation>
        <location evidence="1">Nucleus</location>
    </subcellularLocation>
</comment>
<keyword evidence="6" id="KW-0862">Zinc</keyword>
<dbReference type="EMBL" id="JAERUA010000002">
    <property type="protein sequence ID" value="KAI1902775.1"/>
    <property type="molecule type" value="Genomic_DNA"/>
</dbReference>
<evidence type="ECO:0000256" key="4">
    <source>
        <dbReference type="ARBA" id="ARBA00022737"/>
    </source>
</evidence>
<dbReference type="PROSITE" id="PS50157">
    <property type="entry name" value="ZINC_FINGER_C2H2_2"/>
    <property type="match status" value="3"/>
</dbReference>
<keyword evidence="3" id="KW-0479">Metal-binding</keyword>
<keyword evidence="4" id="KW-0677">Repeat</keyword>
<proteinExistence type="predicted"/>
<dbReference type="PROSITE" id="PS00028">
    <property type="entry name" value="ZINC_FINGER_C2H2_1"/>
    <property type="match status" value="3"/>
</dbReference>
<evidence type="ECO:0000256" key="8">
    <source>
        <dbReference type="ARBA" id="ARBA00023125"/>
    </source>
</evidence>
<dbReference type="PROSITE" id="PS50097">
    <property type="entry name" value="BTB"/>
    <property type="match status" value="1"/>
</dbReference>
<organism evidence="15 16">
    <name type="scientific">Albula goreensis</name>
    <dbReference type="NCBI Taxonomy" id="1534307"/>
    <lineage>
        <taxon>Eukaryota</taxon>
        <taxon>Metazoa</taxon>
        <taxon>Chordata</taxon>
        <taxon>Craniata</taxon>
        <taxon>Vertebrata</taxon>
        <taxon>Euteleostomi</taxon>
        <taxon>Actinopterygii</taxon>
        <taxon>Neopterygii</taxon>
        <taxon>Teleostei</taxon>
        <taxon>Albuliformes</taxon>
        <taxon>Albulidae</taxon>
        <taxon>Albula</taxon>
    </lineage>
</organism>
<evidence type="ECO:0000256" key="10">
    <source>
        <dbReference type="ARBA" id="ARBA00023242"/>
    </source>
</evidence>
<evidence type="ECO:0000256" key="5">
    <source>
        <dbReference type="ARBA" id="ARBA00022771"/>
    </source>
</evidence>
<keyword evidence="7" id="KW-0805">Transcription regulation</keyword>
<comment type="caution">
    <text evidence="15">The sequence shown here is derived from an EMBL/GenBank/DDBJ whole genome shotgun (WGS) entry which is preliminary data.</text>
</comment>
<feature type="compositionally biased region" description="Polar residues" evidence="12">
    <location>
        <begin position="214"/>
        <end position="226"/>
    </location>
</feature>
<dbReference type="GO" id="GO:0005634">
    <property type="term" value="C:nucleus"/>
    <property type="evidence" value="ECO:0007669"/>
    <property type="project" value="UniProtKB-SubCell"/>
</dbReference>
<accession>A0A8T3E7W4</accession>
<dbReference type="Gene3D" id="3.30.160.60">
    <property type="entry name" value="Classic Zinc Finger"/>
    <property type="match status" value="3"/>
</dbReference>
<dbReference type="SUPFAM" id="SSF54695">
    <property type="entry name" value="POZ domain"/>
    <property type="match status" value="1"/>
</dbReference>
<dbReference type="SMART" id="SM00225">
    <property type="entry name" value="BTB"/>
    <property type="match status" value="1"/>
</dbReference>
<dbReference type="InterPro" id="IPR000210">
    <property type="entry name" value="BTB/POZ_dom"/>
</dbReference>
<feature type="domain" description="C2H2-type" evidence="14">
    <location>
        <begin position="483"/>
        <end position="510"/>
    </location>
</feature>
<evidence type="ECO:0000256" key="2">
    <source>
        <dbReference type="ARBA" id="ARBA00022491"/>
    </source>
</evidence>
<dbReference type="GO" id="GO:0000978">
    <property type="term" value="F:RNA polymerase II cis-regulatory region sequence-specific DNA binding"/>
    <property type="evidence" value="ECO:0007669"/>
    <property type="project" value="TreeGrafter"/>
</dbReference>
<keyword evidence="8" id="KW-0238">DNA-binding</keyword>
<feature type="region of interest" description="Disordered" evidence="12">
    <location>
        <begin position="428"/>
        <end position="467"/>
    </location>
</feature>
<evidence type="ECO:0000256" key="6">
    <source>
        <dbReference type="ARBA" id="ARBA00022833"/>
    </source>
</evidence>
<evidence type="ECO:0000256" key="3">
    <source>
        <dbReference type="ARBA" id="ARBA00022723"/>
    </source>
</evidence>
<keyword evidence="2" id="KW-0678">Repressor</keyword>
<keyword evidence="16" id="KW-1185">Reference proteome</keyword>
<dbReference type="OrthoDB" id="6359816at2759"/>
<evidence type="ECO:0000259" key="14">
    <source>
        <dbReference type="PROSITE" id="PS50157"/>
    </source>
</evidence>
<feature type="compositionally biased region" description="Polar residues" evidence="12">
    <location>
        <begin position="334"/>
        <end position="349"/>
    </location>
</feature>
<dbReference type="SUPFAM" id="SSF57667">
    <property type="entry name" value="beta-beta-alpha zinc fingers"/>
    <property type="match status" value="2"/>
</dbReference>
<evidence type="ECO:0000313" key="16">
    <source>
        <dbReference type="Proteomes" id="UP000829720"/>
    </source>
</evidence>
<sequence>MEHASRLEHRPSFAGMSSIKLISAADTQYSGSLLKAFHDQRSTGLFCDVTIIVQSRKFKAHRNILSASSTYFHQLFSVAGQVIELNFIKAEIFEVILNYIYSAKIIRVRSDMLEELIKSGKILGVKFIASLGHPLSQVKGLPQVSRDQADKDTNGAQSSTKNAPAKSDIISQDLGSGAMPIITEAFSLSAEEFKGDSYKSGQSDNDEVLFVSKQEPQNTRKSSNTKESCKSAVIDVDESSTEDEFGDEAEGEASLTITKEESSKNKKDNHKPLTKNVEEGKSNNHNRGSPTQPDSTSFGSPTEQESPDTSRSVPSSPAGSSTKDKCSSLPALPSQINNSPKEPCNFSQSKDNHDVIGVQKKQITTVLEASADRPGDFKIKLSDIGPGSSPKNVMGRNETVIEKDSEIDLLSSGSEDYPDIREDTCTIVHMKDDPGPGESKGKRNRKSLLTPNSPDTPPPGGKKKTKVGMDDHYELIMDGKTFYVCIVCKRPYVCLTSLRRHFNVHSWEKKYPCHYCDKVFPLAEYRTKHEIQHTGERRYQCLLCSAFFISYQLLSSHCKQVHNEDPSGRKEKGYTENNLYRLLPCKTLEIKDYSYMSEGKIRMINEEGIVYHVDPREGLGGGSESPTSIQTTMMNWDDIFIESGSQPRSQTSVNTAEDTPEFEFVIPETY</sequence>
<dbReference type="FunFam" id="3.30.160.60:FF:000749">
    <property type="entry name" value="Transcriptional regulator Kaiso"/>
    <property type="match status" value="1"/>
</dbReference>
<dbReference type="InterPro" id="IPR036236">
    <property type="entry name" value="Znf_C2H2_sf"/>
</dbReference>
<dbReference type="PANTHER" id="PTHR46105:SF27">
    <property type="entry name" value="TRANSCRIPTIONAL REGULATOR KAISO"/>
    <property type="match status" value="1"/>
</dbReference>
<evidence type="ECO:0000256" key="1">
    <source>
        <dbReference type="ARBA" id="ARBA00004123"/>
    </source>
</evidence>
<dbReference type="InterPro" id="IPR050457">
    <property type="entry name" value="ZnFinger_BTB_dom_contain"/>
</dbReference>
<dbReference type="AlphaFoldDB" id="A0A8T3E7W4"/>
<evidence type="ECO:0000256" key="7">
    <source>
        <dbReference type="ARBA" id="ARBA00023015"/>
    </source>
</evidence>
<evidence type="ECO:0000256" key="11">
    <source>
        <dbReference type="PROSITE-ProRule" id="PRU00042"/>
    </source>
</evidence>
<dbReference type="PANTHER" id="PTHR46105">
    <property type="entry name" value="AGAP004733-PA"/>
    <property type="match status" value="1"/>
</dbReference>
<evidence type="ECO:0000313" key="15">
    <source>
        <dbReference type="EMBL" id="KAI1902775.1"/>
    </source>
</evidence>
<feature type="region of interest" description="Disordered" evidence="12">
    <location>
        <begin position="142"/>
        <end position="170"/>
    </location>
</feature>
<dbReference type="InterPro" id="IPR011333">
    <property type="entry name" value="SKP1/BTB/POZ_sf"/>
</dbReference>
<dbReference type="SMART" id="SM00355">
    <property type="entry name" value="ZnF_C2H2"/>
    <property type="match status" value="3"/>
</dbReference>
<feature type="compositionally biased region" description="Polar residues" evidence="12">
    <location>
        <begin position="283"/>
        <end position="309"/>
    </location>
</feature>
<dbReference type="CDD" id="cd18219">
    <property type="entry name" value="BTB_POZ_ZBTB33_KAISO"/>
    <property type="match status" value="1"/>
</dbReference>
<evidence type="ECO:0000259" key="13">
    <source>
        <dbReference type="PROSITE" id="PS50097"/>
    </source>
</evidence>
<evidence type="ECO:0000256" key="12">
    <source>
        <dbReference type="SAM" id="MobiDB-lite"/>
    </source>
</evidence>
<keyword evidence="5 11" id="KW-0863">Zinc-finger</keyword>
<feature type="region of interest" description="Disordered" evidence="12">
    <location>
        <begin position="210"/>
        <end position="353"/>
    </location>
</feature>
<dbReference type="Pfam" id="PF00651">
    <property type="entry name" value="BTB"/>
    <property type="match status" value="1"/>
</dbReference>
<reference evidence="15" key="1">
    <citation type="submission" date="2021-01" db="EMBL/GenBank/DDBJ databases">
        <authorList>
            <person name="Zahm M."/>
            <person name="Roques C."/>
            <person name="Cabau C."/>
            <person name="Klopp C."/>
            <person name="Donnadieu C."/>
            <person name="Jouanno E."/>
            <person name="Lampietro C."/>
            <person name="Louis A."/>
            <person name="Herpin A."/>
            <person name="Echchiki A."/>
            <person name="Berthelot C."/>
            <person name="Parey E."/>
            <person name="Roest-Crollius H."/>
            <person name="Braasch I."/>
            <person name="Postlethwait J."/>
            <person name="Bobe J."/>
            <person name="Montfort J."/>
            <person name="Bouchez O."/>
            <person name="Begum T."/>
            <person name="Mejri S."/>
            <person name="Adams A."/>
            <person name="Chen W.-J."/>
            <person name="Guiguen Y."/>
        </authorList>
    </citation>
    <scope>NUCLEOTIDE SEQUENCE</scope>
    <source>
        <tissue evidence="15">Blood</tissue>
    </source>
</reference>
<feature type="domain" description="BTB" evidence="13">
    <location>
        <begin position="47"/>
        <end position="105"/>
    </location>
</feature>
<dbReference type="FunFam" id="3.30.160.60:FF:000235">
    <property type="entry name" value="Zinc finger and BTB domain containing 38"/>
    <property type="match status" value="1"/>
</dbReference>
<feature type="domain" description="C2H2-type" evidence="14">
    <location>
        <begin position="511"/>
        <end position="538"/>
    </location>
</feature>
<keyword evidence="10" id="KW-0539">Nucleus</keyword>
<dbReference type="Proteomes" id="UP000829720">
    <property type="component" value="Unassembled WGS sequence"/>
</dbReference>
<protein>
    <recommendedName>
        <fullName evidence="17">Kaiso</fullName>
    </recommendedName>
</protein>
<dbReference type="Gene3D" id="3.30.710.10">
    <property type="entry name" value="Potassium Channel Kv1.1, Chain A"/>
    <property type="match status" value="1"/>
</dbReference>
<keyword evidence="9" id="KW-0804">Transcription</keyword>
<evidence type="ECO:0000256" key="9">
    <source>
        <dbReference type="ARBA" id="ARBA00023163"/>
    </source>
</evidence>
<dbReference type="GO" id="GO:0000981">
    <property type="term" value="F:DNA-binding transcription factor activity, RNA polymerase II-specific"/>
    <property type="evidence" value="ECO:0007669"/>
    <property type="project" value="TreeGrafter"/>
</dbReference>
<feature type="compositionally biased region" description="Low complexity" evidence="12">
    <location>
        <begin position="310"/>
        <end position="321"/>
    </location>
</feature>
<evidence type="ECO:0008006" key="17">
    <source>
        <dbReference type="Google" id="ProtNLM"/>
    </source>
</evidence>
<gene>
    <name evidence="15" type="ORF">AGOR_G00019470</name>
</gene>
<feature type="domain" description="C2H2-type" evidence="14">
    <location>
        <begin position="539"/>
        <end position="567"/>
    </location>
</feature>
<feature type="compositionally biased region" description="Acidic residues" evidence="12">
    <location>
        <begin position="235"/>
        <end position="251"/>
    </location>
</feature>
<dbReference type="GO" id="GO:0008270">
    <property type="term" value="F:zinc ion binding"/>
    <property type="evidence" value="ECO:0007669"/>
    <property type="project" value="UniProtKB-KW"/>
</dbReference>
<name>A0A8T3E7W4_9TELE</name>
<dbReference type="InterPro" id="IPR013087">
    <property type="entry name" value="Znf_C2H2_type"/>
</dbReference>